<evidence type="ECO:0000256" key="1">
    <source>
        <dbReference type="ARBA" id="ARBA00004651"/>
    </source>
</evidence>
<evidence type="ECO:0000256" key="7">
    <source>
        <dbReference type="SAM" id="Phobius"/>
    </source>
</evidence>
<dbReference type="RefSeq" id="WP_069995988.1">
    <property type="nucleotide sequence ID" value="NZ_FMPG01000001.1"/>
</dbReference>
<reference evidence="10 11" key="1">
    <citation type="submission" date="2016-09" db="EMBL/GenBank/DDBJ databases">
        <authorList>
            <consortium name="Pathogen Informatics"/>
            <person name="Sun Q."/>
            <person name="Inoue M."/>
        </authorList>
    </citation>
    <scope>NUCLEOTIDE SEQUENCE [LARGE SCALE GENOMIC DNA]</scope>
    <source>
        <strain evidence="10 11">82C</strain>
    </source>
</reference>
<comment type="similarity">
    <text evidence="2">Belongs to the GSP F family.</text>
</comment>
<gene>
    <name evidence="9" type="ORF">SAMEA2297795_00031</name>
    <name evidence="10" type="ORF">SAMEA2297796_01801</name>
</gene>
<evidence type="ECO:0000313" key="12">
    <source>
        <dbReference type="Proteomes" id="UP000095768"/>
    </source>
</evidence>
<dbReference type="OrthoDB" id="1638902at2"/>
<dbReference type="GO" id="GO:0005886">
    <property type="term" value="C:plasma membrane"/>
    <property type="evidence" value="ECO:0007669"/>
    <property type="project" value="UniProtKB-SubCell"/>
</dbReference>
<dbReference type="InterPro" id="IPR003004">
    <property type="entry name" value="GspF/PilC"/>
</dbReference>
<dbReference type="InterPro" id="IPR042094">
    <property type="entry name" value="T2SS_GspF_sf"/>
</dbReference>
<evidence type="ECO:0000313" key="11">
    <source>
        <dbReference type="Proteomes" id="UP000095412"/>
    </source>
</evidence>
<keyword evidence="11" id="KW-1185">Reference proteome</keyword>
<evidence type="ECO:0000256" key="3">
    <source>
        <dbReference type="ARBA" id="ARBA00022475"/>
    </source>
</evidence>
<dbReference type="InterPro" id="IPR047692">
    <property type="entry name" value="T4P_ComGB"/>
</dbReference>
<dbReference type="AlphaFoldDB" id="A0A1D4NPW6"/>
<evidence type="ECO:0000256" key="2">
    <source>
        <dbReference type="ARBA" id="ARBA00005745"/>
    </source>
</evidence>
<keyword evidence="5 7" id="KW-1133">Transmembrane helix</keyword>
<dbReference type="EMBL" id="FMPI01000013">
    <property type="protein sequence ID" value="SCT12724.1"/>
    <property type="molecule type" value="Genomic_DNA"/>
</dbReference>
<comment type="subcellular location">
    <subcellularLocation>
        <location evidence="1">Cell membrane</location>
        <topology evidence="1">Multi-pass membrane protein</topology>
    </subcellularLocation>
</comment>
<dbReference type="PANTHER" id="PTHR30012">
    <property type="entry name" value="GENERAL SECRETION PATHWAY PROTEIN"/>
    <property type="match status" value="1"/>
</dbReference>
<dbReference type="Proteomes" id="UP000095768">
    <property type="component" value="Unassembled WGS sequence"/>
</dbReference>
<feature type="transmembrane region" description="Helical" evidence="7">
    <location>
        <begin position="175"/>
        <end position="194"/>
    </location>
</feature>
<sequence length="355" mass="41632">MKKQWINIFRVKKHTIISDKHKLTLLAKLKDLLEHGYTLSESFDFLLQRTHLNDSDIKIQIKNDLKNGANCAHILKLLKYPKAIVTLIYFAELFSDLSITLPHAHEYLLKNYNAKRQFLKTIQYPALLLIIFMSMLVTINHTIIPEFQSLYQNLDVNVSPIQFYLSSFIMKLPQMLIYLLICIFIIFLIIFLSYKRLSIENKLNFILHIPLMSKFYRLYKTFQISSELSLFYKNGINLQQIVEIYGGQSDDEYLSYLANKIALGSTNGLKLSEILKMVPCFDKSLSVFIEEGEKKGRLEVEMKLYSELIIEQIEQLLQLIIRFIQPFVFFLIAILIVSLYLVIMLPMFDLMQTIK</sequence>
<proteinExistence type="inferred from homology"/>
<evidence type="ECO:0000259" key="8">
    <source>
        <dbReference type="Pfam" id="PF00482"/>
    </source>
</evidence>
<keyword evidence="4 7" id="KW-0812">Transmembrane</keyword>
<keyword evidence="3" id="KW-1003">Cell membrane</keyword>
<evidence type="ECO:0000256" key="5">
    <source>
        <dbReference type="ARBA" id="ARBA00022989"/>
    </source>
</evidence>
<accession>A0A1D4NPW6</accession>
<dbReference type="Pfam" id="PF00482">
    <property type="entry name" value="T2SSF"/>
    <property type="match status" value="1"/>
</dbReference>
<dbReference type="NCBIfam" id="NF041012">
    <property type="entry name" value="T4P_ComGB"/>
    <property type="match status" value="1"/>
</dbReference>
<dbReference type="PANTHER" id="PTHR30012:SF0">
    <property type="entry name" value="TYPE II SECRETION SYSTEM PROTEIN F-RELATED"/>
    <property type="match status" value="1"/>
</dbReference>
<protein>
    <submittedName>
        <fullName evidence="9">DNA transport machinery protein</fullName>
    </submittedName>
</protein>
<evidence type="ECO:0000256" key="4">
    <source>
        <dbReference type="ARBA" id="ARBA00022692"/>
    </source>
</evidence>
<dbReference type="Proteomes" id="UP000095412">
    <property type="component" value="Unassembled WGS sequence"/>
</dbReference>
<evidence type="ECO:0000313" key="9">
    <source>
        <dbReference type="EMBL" id="SCS23011.1"/>
    </source>
</evidence>
<keyword evidence="6 7" id="KW-0472">Membrane</keyword>
<name>A0A1D4NPW6_9STAP</name>
<dbReference type="InterPro" id="IPR018076">
    <property type="entry name" value="T2SS_GspF_dom"/>
</dbReference>
<evidence type="ECO:0000313" key="10">
    <source>
        <dbReference type="EMBL" id="SCT12724.1"/>
    </source>
</evidence>
<feature type="domain" description="Type II secretion system protein GspF" evidence="8">
    <location>
        <begin position="227"/>
        <end position="346"/>
    </location>
</feature>
<reference evidence="9 12" key="2">
    <citation type="submission" date="2016-09" db="EMBL/GenBank/DDBJ databases">
        <authorList>
            <consortium name="Pathogen Informatics"/>
        </authorList>
    </citation>
    <scope>NUCLEOTIDE SEQUENCE [LARGE SCALE GENOMIC DNA]</scope>
    <source>
        <strain evidence="9 12">82B</strain>
    </source>
</reference>
<dbReference type="EMBL" id="FMPG01000001">
    <property type="protein sequence ID" value="SCS23011.1"/>
    <property type="molecule type" value="Genomic_DNA"/>
</dbReference>
<organism evidence="9 12">
    <name type="scientific">Staphylococcus caeli</name>
    <dbReference type="NCBI Taxonomy" id="2201815"/>
    <lineage>
        <taxon>Bacteria</taxon>
        <taxon>Bacillati</taxon>
        <taxon>Bacillota</taxon>
        <taxon>Bacilli</taxon>
        <taxon>Bacillales</taxon>
        <taxon>Staphylococcaceae</taxon>
        <taxon>Staphylococcus</taxon>
    </lineage>
</organism>
<evidence type="ECO:0000256" key="6">
    <source>
        <dbReference type="ARBA" id="ARBA00023136"/>
    </source>
</evidence>
<feature type="transmembrane region" description="Helical" evidence="7">
    <location>
        <begin position="327"/>
        <end position="348"/>
    </location>
</feature>
<feature type="transmembrane region" description="Helical" evidence="7">
    <location>
        <begin position="124"/>
        <end position="144"/>
    </location>
</feature>
<dbReference type="Gene3D" id="1.20.81.30">
    <property type="entry name" value="Type II secretion system (T2SS), domain F"/>
    <property type="match status" value="2"/>
</dbReference>